<keyword evidence="1" id="KW-0812">Transmembrane</keyword>
<feature type="transmembrane region" description="Helical" evidence="1">
    <location>
        <begin position="100"/>
        <end position="120"/>
    </location>
</feature>
<evidence type="ECO:0000313" key="2">
    <source>
        <dbReference type="EMBL" id="WVY91039.1"/>
    </source>
</evidence>
<organism evidence="2 3">
    <name type="scientific">Vigna mungo</name>
    <name type="common">Black gram</name>
    <name type="synonym">Phaseolus mungo</name>
    <dbReference type="NCBI Taxonomy" id="3915"/>
    <lineage>
        <taxon>Eukaryota</taxon>
        <taxon>Viridiplantae</taxon>
        <taxon>Streptophyta</taxon>
        <taxon>Embryophyta</taxon>
        <taxon>Tracheophyta</taxon>
        <taxon>Spermatophyta</taxon>
        <taxon>Magnoliopsida</taxon>
        <taxon>eudicotyledons</taxon>
        <taxon>Gunneridae</taxon>
        <taxon>Pentapetalae</taxon>
        <taxon>rosids</taxon>
        <taxon>fabids</taxon>
        <taxon>Fabales</taxon>
        <taxon>Fabaceae</taxon>
        <taxon>Papilionoideae</taxon>
        <taxon>50 kb inversion clade</taxon>
        <taxon>NPAAA clade</taxon>
        <taxon>indigoferoid/millettioid clade</taxon>
        <taxon>Phaseoleae</taxon>
        <taxon>Vigna</taxon>
    </lineage>
</organism>
<sequence>MPCTLLITISISILPSTTILFIIISPAPLIPVTISISILIIFISSSSAVIPFIIFIVSISTSSAVIPSIIFIISVSSSSAIISSIIFIIPISAPISSISVSVPIIFLNLLTLLLPCLRFYLIPKLLGPVPIVCDGQSLELGLAVDSLFLLFQILRLGRENRVNNSEERSDKVIRHFRTILLQFRVKFLNILR</sequence>
<feature type="transmembrane region" description="Helical" evidence="1">
    <location>
        <begin position="65"/>
        <end position="88"/>
    </location>
</feature>
<dbReference type="EMBL" id="CP144690">
    <property type="protein sequence ID" value="WVY91039.1"/>
    <property type="molecule type" value="Genomic_DNA"/>
</dbReference>
<gene>
    <name evidence="2" type="ORF">V8G54_036553</name>
</gene>
<dbReference type="Proteomes" id="UP001374535">
    <property type="component" value="Chromosome 11"/>
</dbReference>
<feature type="transmembrane region" description="Helical" evidence="1">
    <location>
        <begin position="6"/>
        <end position="24"/>
    </location>
</feature>
<evidence type="ECO:0000256" key="1">
    <source>
        <dbReference type="SAM" id="Phobius"/>
    </source>
</evidence>
<feature type="transmembrane region" description="Helical" evidence="1">
    <location>
        <begin position="36"/>
        <end position="59"/>
    </location>
</feature>
<keyword evidence="1" id="KW-1133">Transmembrane helix</keyword>
<accession>A0AAQ3MHE5</accession>
<reference evidence="2 3" key="1">
    <citation type="journal article" date="2023" name="Life. Sci Alliance">
        <title>Evolutionary insights into 3D genome organization and epigenetic landscape of Vigna mungo.</title>
        <authorList>
            <person name="Junaid A."/>
            <person name="Singh B."/>
            <person name="Bhatia S."/>
        </authorList>
    </citation>
    <scope>NUCLEOTIDE SEQUENCE [LARGE SCALE GENOMIC DNA]</scope>
    <source>
        <strain evidence="2">Urdbean</strain>
    </source>
</reference>
<keyword evidence="1" id="KW-0472">Membrane</keyword>
<dbReference type="AlphaFoldDB" id="A0AAQ3MHE5"/>
<proteinExistence type="predicted"/>
<protein>
    <submittedName>
        <fullName evidence="2">Uncharacterized protein</fullName>
    </submittedName>
</protein>
<name>A0AAQ3MHE5_VIGMU</name>
<evidence type="ECO:0000313" key="3">
    <source>
        <dbReference type="Proteomes" id="UP001374535"/>
    </source>
</evidence>
<keyword evidence="3" id="KW-1185">Reference proteome</keyword>